<evidence type="ECO:0000256" key="3">
    <source>
        <dbReference type="ARBA" id="ARBA00022723"/>
    </source>
</evidence>
<keyword evidence="2" id="KW-0808">Transferase</keyword>
<evidence type="ECO:0000256" key="1">
    <source>
        <dbReference type="ARBA" id="ARBA00004906"/>
    </source>
</evidence>
<evidence type="ECO:0000256" key="5">
    <source>
        <dbReference type="ARBA" id="ARBA00022771"/>
    </source>
</evidence>
<keyword evidence="6" id="KW-0833">Ubl conjugation pathway</keyword>
<evidence type="ECO:0000256" key="4">
    <source>
        <dbReference type="ARBA" id="ARBA00022737"/>
    </source>
</evidence>
<dbReference type="Gene3D" id="1.20.120.1750">
    <property type="match status" value="2"/>
</dbReference>
<sequence length="345" mass="39208">MELALRLLSYSHSAQLAQRKQEQQVCPVCLDELPGYRGLFLECGHFGCCECLRQMATLHITEADVTVLRCPVADCRRGFDASVLRELLGPDSALMQRWEELSFRQCLTEMEDVVFCPRCSDSGEHVPCIQDSDCMASCEVCGFLFCGRCRAVYHPGVECASADDRMQALEVRAAGRGAEATAARAELLSLRHLAKTTKSCPKCRMGIEKTEGCSKVLCTSCKIHFCWRCGKQITGYDHFATSECRLFDDDEIRRWNQRVHQVDKAQARAQEARFLAQFIDPAQLWQQTRQCPRCKAPVPREGKNNHLRCFACMTQFCARCWEILPKGKANDHFNKYRICPQHSDD</sequence>
<keyword evidence="12" id="KW-1185">Reference proteome</keyword>
<evidence type="ECO:0000313" key="12">
    <source>
        <dbReference type="Proteomes" id="UP000649617"/>
    </source>
</evidence>
<evidence type="ECO:0000256" key="6">
    <source>
        <dbReference type="ARBA" id="ARBA00022786"/>
    </source>
</evidence>
<gene>
    <name evidence="11" type="primary">Rnf14</name>
    <name evidence="11" type="ORF">SPIL2461_LOCUS16695</name>
</gene>
<feature type="domain" description="RING-type" evidence="10">
    <location>
        <begin position="22"/>
        <end position="248"/>
    </location>
</feature>
<dbReference type="AlphaFoldDB" id="A0A812VRK4"/>
<dbReference type="Pfam" id="PF22191">
    <property type="entry name" value="IBR_1"/>
    <property type="match status" value="1"/>
</dbReference>
<protein>
    <submittedName>
        <fullName evidence="11">Rnf14 protein</fullName>
    </submittedName>
</protein>
<evidence type="ECO:0000313" key="11">
    <source>
        <dbReference type="EMBL" id="CAE7634635.1"/>
    </source>
</evidence>
<organism evidence="11 12">
    <name type="scientific">Symbiodinium pilosum</name>
    <name type="common">Dinoflagellate</name>
    <dbReference type="NCBI Taxonomy" id="2952"/>
    <lineage>
        <taxon>Eukaryota</taxon>
        <taxon>Sar</taxon>
        <taxon>Alveolata</taxon>
        <taxon>Dinophyceae</taxon>
        <taxon>Suessiales</taxon>
        <taxon>Symbiodiniaceae</taxon>
        <taxon>Symbiodinium</taxon>
    </lineage>
</organism>
<dbReference type="InterPro" id="IPR013083">
    <property type="entry name" value="Znf_RING/FYVE/PHD"/>
</dbReference>
<evidence type="ECO:0000259" key="9">
    <source>
        <dbReference type="PROSITE" id="PS50089"/>
    </source>
</evidence>
<keyword evidence="7" id="KW-0862">Zinc</keyword>
<dbReference type="InterPro" id="IPR051628">
    <property type="entry name" value="LUBAC_E3_Ligases"/>
</dbReference>
<keyword evidence="3" id="KW-0479">Metal-binding</keyword>
<dbReference type="PANTHER" id="PTHR22770">
    <property type="entry name" value="UBIQUITIN CONJUGATING ENZYME 7 INTERACTING PROTEIN-RELATED"/>
    <property type="match status" value="1"/>
</dbReference>
<dbReference type="InterPro" id="IPR002867">
    <property type="entry name" value="IBR_dom"/>
</dbReference>
<name>A0A812VRK4_SYMPI</name>
<keyword evidence="4" id="KW-0677">Repeat</keyword>
<dbReference type="SMART" id="SM00647">
    <property type="entry name" value="IBR"/>
    <property type="match status" value="2"/>
</dbReference>
<comment type="pathway">
    <text evidence="1">Protein modification; protein ubiquitination.</text>
</comment>
<dbReference type="GO" id="GO:0016740">
    <property type="term" value="F:transferase activity"/>
    <property type="evidence" value="ECO:0007669"/>
    <property type="project" value="UniProtKB-KW"/>
</dbReference>
<dbReference type="GO" id="GO:0008270">
    <property type="term" value="F:zinc ion binding"/>
    <property type="evidence" value="ECO:0007669"/>
    <property type="project" value="UniProtKB-KW"/>
</dbReference>
<dbReference type="EMBL" id="CAJNIZ010042737">
    <property type="protein sequence ID" value="CAE7634635.1"/>
    <property type="molecule type" value="Genomic_DNA"/>
</dbReference>
<feature type="domain" description="RING-type" evidence="9">
    <location>
        <begin position="26"/>
        <end position="72"/>
    </location>
</feature>
<evidence type="ECO:0000256" key="7">
    <source>
        <dbReference type="ARBA" id="ARBA00022833"/>
    </source>
</evidence>
<reference evidence="11" key="1">
    <citation type="submission" date="2021-02" db="EMBL/GenBank/DDBJ databases">
        <authorList>
            <person name="Dougan E. K."/>
            <person name="Rhodes N."/>
            <person name="Thang M."/>
            <person name="Chan C."/>
        </authorList>
    </citation>
    <scope>NUCLEOTIDE SEQUENCE</scope>
</reference>
<dbReference type="Pfam" id="PF01485">
    <property type="entry name" value="IBR"/>
    <property type="match status" value="1"/>
</dbReference>
<dbReference type="Gene3D" id="3.30.40.10">
    <property type="entry name" value="Zinc/RING finger domain, C3HC4 (zinc finger)"/>
    <property type="match status" value="1"/>
</dbReference>
<dbReference type="PROSITE" id="PS51873">
    <property type="entry name" value="TRIAD"/>
    <property type="match status" value="1"/>
</dbReference>
<comment type="caution">
    <text evidence="11">The sequence shown here is derived from an EMBL/GenBank/DDBJ whole genome shotgun (WGS) entry which is preliminary data.</text>
</comment>
<dbReference type="SUPFAM" id="SSF57850">
    <property type="entry name" value="RING/U-box"/>
    <property type="match status" value="4"/>
</dbReference>
<evidence type="ECO:0000256" key="8">
    <source>
        <dbReference type="PROSITE-ProRule" id="PRU00175"/>
    </source>
</evidence>
<keyword evidence="5 8" id="KW-0863">Zinc-finger</keyword>
<evidence type="ECO:0000256" key="2">
    <source>
        <dbReference type="ARBA" id="ARBA00022679"/>
    </source>
</evidence>
<accession>A0A812VRK4</accession>
<evidence type="ECO:0000259" key="10">
    <source>
        <dbReference type="PROSITE" id="PS51873"/>
    </source>
</evidence>
<dbReference type="Proteomes" id="UP000649617">
    <property type="component" value="Unassembled WGS sequence"/>
</dbReference>
<dbReference type="OrthoDB" id="311800at2759"/>
<dbReference type="PROSITE" id="PS50089">
    <property type="entry name" value="ZF_RING_2"/>
    <property type="match status" value="1"/>
</dbReference>
<dbReference type="InterPro" id="IPR001841">
    <property type="entry name" value="Znf_RING"/>
</dbReference>
<proteinExistence type="predicted"/>
<dbReference type="SMART" id="SM00184">
    <property type="entry name" value="RING"/>
    <property type="match status" value="3"/>
</dbReference>
<dbReference type="InterPro" id="IPR044066">
    <property type="entry name" value="TRIAD_supradom"/>
</dbReference>